<evidence type="ECO:0000313" key="1">
    <source>
        <dbReference type="EMBL" id="JAE23768.1"/>
    </source>
</evidence>
<dbReference type="AlphaFoldDB" id="A0A0A9GT82"/>
<dbReference type="EMBL" id="GBRH01174128">
    <property type="protein sequence ID" value="JAE23768.1"/>
    <property type="molecule type" value="Transcribed_RNA"/>
</dbReference>
<reference evidence="1" key="1">
    <citation type="submission" date="2014-09" db="EMBL/GenBank/DDBJ databases">
        <authorList>
            <person name="Magalhaes I.L.F."/>
            <person name="Oliveira U."/>
            <person name="Santos F.R."/>
            <person name="Vidigal T.H.D.A."/>
            <person name="Brescovit A.D."/>
            <person name="Santos A.J."/>
        </authorList>
    </citation>
    <scope>NUCLEOTIDE SEQUENCE</scope>
    <source>
        <tissue evidence="1">Shoot tissue taken approximately 20 cm above the soil surface</tissue>
    </source>
</reference>
<protein>
    <submittedName>
        <fullName evidence="1">Uncharacterized protein</fullName>
    </submittedName>
</protein>
<organism evidence="1">
    <name type="scientific">Arundo donax</name>
    <name type="common">Giant reed</name>
    <name type="synonym">Donax arundinaceus</name>
    <dbReference type="NCBI Taxonomy" id="35708"/>
    <lineage>
        <taxon>Eukaryota</taxon>
        <taxon>Viridiplantae</taxon>
        <taxon>Streptophyta</taxon>
        <taxon>Embryophyta</taxon>
        <taxon>Tracheophyta</taxon>
        <taxon>Spermatophyta</taxon>
        <taxon>Magnoliopsida</taxon>
        <taxon>Liliopsida</taxon>
        <taxon>Poales</taxon>
        <taxon>Poaceae</taxon>
        <taxon>PACMAD clade</taxon>
        <taxon>Arundinoideae</taxon>
        <taxon>Arundineae</taxon>
        <taxon>Arundo</taxon>
    </lineage>
</organism>
<sequence>MSNKRTVAGTTRTQHALVHGGFFFLQQELEPGKPIPRCFLPTILAEHNITDYFIGLEAKKMLTQW</sequence>
<reference evidence="1" key="2">
    <citation type="journal article" date="2015" name="Data Brief">
        <title>Shoot transcriptome of the giant reed, Arundo donax.</title>
        <authorList>
            <person name="Barrero R.A."/>
            <person name="Guerrero F.D."/>
            <person name="Moolhuijzen P."/>
            <person name="Goolsby J.A."/>
            <person name="Tidwell J."/>
            <person name="Bellgard S.E."/>
            <person name="Bellgard M.I."/>
        </authorList>
    </citation>
    <scope>NUCLEOTIDE SEQUENCE</scope>
    <source>
        <tissue evidence="1">Shoot tissue taken approximately 20 cm above the soil surface</tissue>
    </source>
</reference>
<accession>A0A0A9GT82</accession>
<name>A0A0A9GT82_ARUDO</name>
<proteinExistence type="predicted"/>